<feature type="transmembrane region" description="Helical" evidence="2">
    <location>
        <begin position="198"/>
        <end position="218"/>
    </location>
</feature>
<reference key="1">
    <citation type="submission" date="2009-07" db="EMBL/GenBank/DDBJ databases">
        <authorList>
            <person name="Genoscope - CEA"/>
        </authorList>
    </citation>
    <scope>NUCLEOTIDE SEQUENCE</scope>
    <source>
        <strain>3As</strain>
    </source>
</reference>
<reference evidence="5" key="2">
    <citation type="journal article" date="2010" name="PLoS Genet.">
        <title>Structure, function, and evolution of the Thiomonas spp. genome.</title>
        <authorList>
            <person name="Arsene-Ploetze F."/>
            <person name="Koechler S."/>
            <person name="Marchal M."/>
            <person name="Coppee J.Y."/>
            <person name="Chandler M."/>
            <person name="Bonnefoy V."/>
            <person name="Brochier-Armanet C."/>
            <person name="Barakat M."/>
            <person name="Barbe V."/>
            <person name="Battaglia-Brunet F."/>
            <person name="Bruneel O."/>
            <person name="Bryan C.G."/>
            <person name="Cleiss-Arnold J."/>
            <person name="Cruveiller S."/>
            <person name="Erhardt M."/>
            <person name="Heinrich-Salmeron A."/>
            <person name="Hommais F."/>
            <person name="Joulian C."/>
            <person name="Krin E."/>
            <person name="Lieutaud A."/>
            <person name="Lievremont D."/>
            <person name="Michel C."/>
            <person name="Muller D."/>
            <person name="Ortet P."/>
            <person name="Proux C."/>
            <person name="Siguier P."/>
            <person name="Roche D."/>
            <person name="Rouy Z."/>
            <person name="Salvignol G."/>
            <person name="Slyemi D."/>
            <person name="Talla E."/>
            <person name="Weiss S."/>
            <person name="Weissenbach J."/>
            <person name="Medigue C."/>
            <person name="Bertin P.N."/>
        </authorList>
    </citation>
    <scope>NUCLEOTIDE SEQUENCE [LARGE SCALE GENOMIC DNA]</scope>
    <source>
        <strain evidence="5">DSM 22701 / CIP 110005 / 3As</strain>
    </source>
</reference>
<keyword evidence="2" id="KW-1133">Transmembrane helix</keyword>
<evidence type="ECO:0000313" key="4">
    <source>
        <dbReference type="EMBL" id="CAZ88518.1"/>
    </source>
</evidence>
<accession>D6CT99</accession>
<feature type="transmembrane region" description="Helical" evidence="2">
    <location>
        <begin position="173"/>
        <end position="191"/>
    </location>
</feature>
<feature type="domain" description="Heparan-alpha-glucosaminide N-acetyltransferase catalytic" evidence="3">
    <location>
        <begin position="74"/>
        <end position="291"/>
    </location>
</feature>
<evidence type="ECO:0000256" key="2">
    <source>
        <dbReference type="SAM" id="Phobius"/>
    </source>
</evidence>
<proteinExistence type="predicted"/>
<evidence type="ECO:0000313" key="5">
    <source>
        <dbReference type="Proteomes" id="UP000002372"/>
    </source>
</evidence>
<evidence type="ECO:0000256" key="1">
    <source>
        <dbReference type="SAM" id="MobiDB-lite"/>
    </source>
</evidence>
<dbReference type="Proteomes" id="UP000002372">
    <property type="component" value="Chromosome"/>
</dbReference>
<evidence type="ECO:0000259" key="3">
    <source>
        <dbReference type="Pfam" id="PF07786"/>
    </source>
</evidence>
<feature type="transmembrane region" description="Helical" evidence="2">
    <location>
        <begin position="119"/>
        <end position="138"/>
    </location>
</feature>
<name>D6CT99_THIA3</name>
<dbReference type="Pfam" id="PF07786">
    <property type="entry name" value="HGSNAT_cat"/>
    <property type="match status" value="1"/>
</dbReference>
<feature type="region of interest" description="Disordered" evidence="1">
    <location>
        <begin position="1"/>
        <end position="53"/>
    </location>
</feature>
<organism evidence="4 5">
    <name type="scientific">Thiomonas arsenitoxydans (strain DSM 22701 / CIP 110005 / 3As)</name>
    <dbReference type="NCBI Taxonomy" id="426114"/>
    <lineage>
        <taxon>Bacteria</taxon>
        <taxon>Pseudomonadati</taxon>
        <taxon>Pseudomonadota</taxon>
        <taxon>Betaproteobacteria</taxon>
        <taxon>Burkholderiales</taxon>
        <taxon>Thiomonas</taxon>
    </lineage>
</organism>
<dbReference type="AlphaFoldDB" id="D6CT99"/>
<sequence length="305" mass="33437">MGRPGGGVGGPHAPAARLLPPEGAHPALGRPGGGVGGPHAPAARLLPPEGAHPALGRPGGGVDALIMAGSRISRYGGVDTLRGLAVLWMMSFHFSFDLNWFGFIHTDFYTSPWWLDQRIAIVSLFVFTVGLTQTFTDASGRPARHFWKRWAQIVGASLLVTAGSYAAFPHSFIYFGILQGIAAMLLLHRLVFRHFGAWVLLLAPIAIAAPQLWGHAFFNSPWWNWTGLITQKPITEDYAPLLPWIGVLWIGAGTGWLLARVQFRPLRHLPEIRPLSFLGRWPLTIYLLHQPVFVGLVWLAAHLRG</sequence>
<dbReference type="HOGENOM" id="CLU_067755_0_1_4"/>
<dbReference type="eggNOG" id="COG3503">
    <property type="taxonomic scope" value="Bacteria"/>
</dbReference>
<keyword evidence="2" id="KW-0472">Membrane</keyword>
<feature type="transmembrane region" description="Helical" evidence="2">
    <location>
        <begin position="81"/>
        <end position="104"/>
    </location>
</feature>
<dbReference type="EMBL" id="FP475956">
    <property type="protein sequence ID" value="CAZ88518.1"/>
    <property type="molecule type" value="Genomic_DNA"/>
</dbReference>
<dbReference type="InterPro" id="IPR012429">
    <property type="entry name" value="HGSNAT_cat"/>
</dbReference>
<feature type="transmembrane region" description="Helical" evidence="2">
    <location>
        <begin position="238"/>
        <end position="259"/>
    </location>
</feature>
<feature type="transmembrane region" description="Helical" evidence="2">
    <location>
        <begin position="280"/>
        <end position="301"/>
    </location>
</feature>
<dbReference type="KEGG" id="thi:THI_1851"/>
<gene>
    <name evidence="4" type="ordered locus">THI_1851</name>
</gene>
<keyword evidence="2" id="KW-0812">Transmembrane</keyword>
<feature type="compositionally biased region" description="Gly residues" evidence="1">
    <location>
        <begin position="1"/>
        <end position="10"/>
    </location>
</feature>
<protein>
    <recommendedName>
        <fullName evidence="3">Heparan-alpha-glucosaminide N-acetyltransferase catalytic domain-containing protein</fullName>
    </recommendedName>
</protein>